<evidence type="ECO:0000259" key="2">
    <source>
        <dbReference type="Pfam" id="PF07929"/>
    </source>
</evidence>
<proteinExistence type="predicted"/>
<dbReference type="InterPro" id="IPR024047">
    <property type="entry name" value="MM3350-like_sf"/>
</dbReference>
<dbReference type="InterPro" id="IPR012912">
    <property type="entry name" value="Plasmid_pRiA4b_Orf3-like"/>
</dbReference>
<keyword evidence="4" id="KW-1185">Reference proteome</keyword>
<dbReference type="OrthoDB" id="666725at2"/>
<comment type="caution">
    <text evidence="3">The sequence shown here is derived from an EMBL/GenBank/DDBJ whole genome shotgun (WGS) entry which is preliminary data.</text>
</comment>
<feature type="region of interest" description="Disordered" evidence="1">
    <location>
        <begin position="147"/>
        <end position="177"/>
    </location>
</feature>
<dbReference type="RefSeq" id="WP_109265814.1">
    <property type="nucleotide sequence ID" value="NZ_QEWP01000020.1"/>
</dbReference>
<dbReference type="Gene3D" id="3.10.290.30">
    <property type="entry name" value="MM3350-like"/>
    <property type="match status" value="1"/>
</dbReference>
<sequence length="177" mass="20774">MIYKFRIISSEHDDFIREVAIDSKAEFLSLHNFIVEELGYEKGQMTSFFLTDQNWHKEIEVTLLDMEEGQNPDRKVMDKVKLGELLTEKKQRLLYVFDQFAERSLFLELFSIMDGETEHPLCIRRNGEPPKQFDHSAMASGDLEDIDLNELLGDDDPDSSDINADEIDLTDWEEDWY</sequence>
<reference evidence="3 4" key="1">
    <citation type="submission" date="2018-05" db="EMBL/GenBank/DDBJ databases">
        <title>Marinilabilia rubrum sp. nov., isolated from saltern sediment.</title>
        <authorList>
            <person name="Zhang R."/>
        </authorList>
    </citation>
    <scope>NUCLEOTIDE SEQUENCE [LARGE SCALE GENOMIC DNA]</scope>
    <source>
        <strain evidence="3 4">WTE16</strain>
    </source>
</reference>
<evidence type="ECO:0000256" key="1">
    <source>
        <dbReference type="SAM" id="MobiDB-lite"/>
    </source>
</evidence>
<protein>
    <recommendedName>
        <fullName evidence="2">Plasmid pRiA4b Orf3-like domain-containing protein</fullName>
    </recommendedName>
</protein>
<dbReference type="EMBL" id="QEWP01000020">
    <property type="protein sequence ID" value="PWD98032.1"/>
    <property type="molecule type" value="Genomic_DNA"/>
</dbReference>
<evidence type="ECO:0000313" key="4">
    <source>
        <dbReference type="Proteomes" id="UP000244956"/>
    </source>
</evidence>
<accession>A0A2U2B4P6</accession>
<dbReference type="AlphaFoldDB" id="A0A2U2B4P6"/>
<organism evidence="3 4">
    <name type="scientific">Marinilabilia rubra</name>
    <dbReference type="NCBI Taxonomy" id="2162893"/>
    <lineage>
        <taxon>Bacteria</taxon>
        <taxon>Pseudomonadati</taxon>
        <taxon>Bacteroidota</taxon>
        <taxon>Bacteroidia</taxon>
        <taxon>Marinilabiliales</taxon>
        <taxon>Marinilabiliaceae</taxon>
        <taxon>Marinilabilia</taxon>
    </lineage>
</organism>
<dbReference type="Proteomes" id="UP000244956">
    <property type="component" value="Unassembled WGS sequence"/>
</dbReference>
<gene>
    <name evidence="3" type="ORF">DDZ16_17715</name>
</gene>
<name>A0A2U2B4P6_9BACT</name>
<feature type="domain" description="Plasmid pRiA4b Orf3-like" evidence="2">
    <location>
        <begin position="9"/>
        <end position="130"/>
    </location>
</feature>
<evidence type="ECO:0000313" key="3">
    <source>
        <dbReference type="EMBL" id="PWD98032.1"/>
    </source>
</evidence>
<dbReference type="SUPFAM" id="SSF159941">
    <property type="entry name" value="MM3350-like"/>
    <property type="match status" value="1"/>
</dbReference>
<dbReference type="Pfam" id="PF07929">
    <property type="entry name" value="PRiA4_ORF3"/>
    <property type="match status" value="1"/>
</dbReference>